<feature type="compositionally biased region" description="Low complexity" evidence="1">
    <location>
        <begin position="346"/>
        <end position="363"/>
    </location>
</feature>
<organism evidence="2 3">
    <name type="scientific">Cavenderia fasciculata</name>
    <name type="common">Slime mold</name>
    <name type="synonym">Dictyostelium fasciculatum</name>
    <dbReference type="NCBI Taxonomy" id="261658"/>
    <lineage>
        <taxon>Eukaryota</taxon>
        <taxon>Amoebozoa</taxon>
        <taxon>Evosea</taxon>
        <taxon>Eumycetozoa</taxon>
        <taxon>Dictyostelia</taxon>
        <taxon>Acytosteliales</taxon>
        <taxon>Cavenderiaceae</taxon>
        <taxon>Cavenderia</taxon>
    </lineage>
</organism>
<proteinExistence type="predicted"/>
<dbReference type="EMBL" id="GL883029">
    <property type="protein sequence ID" value="EGG14064.1"/>
    <property type="molecule type" value="Genomic_DNA"/>
</dbReference>
<feature type="compositionally biased region" description="Low complexity" evidence="1">
    <location>
        <begin position="304"/>
        <end position="324"/>
    </location>
</feature>
<dbReference type="Pfam" id="PF13289">
    <property type="entry name" value="SIR2_2"/>
    <property type="match status" value="1"/>
</dbReference>
<feature type="compositionally biased region" description="Low complexity" evidence="1">
    <location>
        <begin position="66"/>
        <end position="79"/>
    </location>
</feature>
<feature type="compositionally biased region" description="Low complexity" evidence="1">
    <location>
        <begin position="230"/>
        <end position="267"/>
    </location>
</feature>
<dbReference type="InterPro" id="IPR029035">
    <property type="entry name" value="DHS-like_NAD/FAD-binding_dom"/>
</dbReference>
<dbReference type="Proteomes" id="UP000007797">
    <property type="component" value="Unassembled WGS sequence"/>
</dbReference>
<feature type="region of interest" description="Disordered" evidence="1">
    <location>
        <begin position="425"/>
        <end position="444"/>
    </location>
</feature>
<evidence type="ECO:0000256" key="1">
    <source>
        <dbReference type="SAM" id="MobiDB-lite"/>
    </source>
</evidence>
<feature type="compositionally biased region" description="Basic and acidic residues" evidence="1">
    <location>
        <begin position="27"/>
        <end position="36"/>
    </location>
</feature>
<evidence type="ECO:0000313" key="3">
    <source>
        <dbReference type="Proteomes" id="UP000007797"/>
    </source>
</evidence>
<feature type="compositionally biased region" description="Low complexity" evidence="1">
    <location>
        <begin position="37"/>
        <end position="52"/>
    </location>
</feature>
<sequence length="1574" mass="177514">MDSIIVNKQETDKNNNNNNQDDDDDSNGVKKDDKAVDSVSSSNNNDVVDSNNIIQSIDTKEEEHIITTPTTVPTTEQQTSITTTTIITPPQQQQQQQDDNILKKEIIIQSPHRNNDHDEEEEEEEEDEVLSPTQFKSPPPPPQPTTPTSIVTPQLHLPTPSGKYLPLTPHLSKFDQLRMISELEHQSPHDKLANLEALLIEKNQMILSPEKSHFHDSNGRLTPPPSFIDDLSSSGEIGNSSDSLFGSDQTSTTSTSTTQTNITSSTNELDTEDKMNIDIGGADSDDTEDDDFDMSAVTLELGKSFSSVSTHSESSSSLSQSTGSAGNPPPLSTLPTTKKEGEGEETLTSTTTTTTTTTTKPDQPTLPKPPLLVPPPPTTRVKKENTPKRSTSTTSSSSTDIGDKPSSSSSKADKLLSFLGFVKKKKNDDSSSSSSSSGTTTTADQNISGFKEEYIRYLDHMQVSSKNEEKVKFEMPKASVEDGHVFLLYGDLTKLVCDVKMVPCSNHSMMRVALSSWLKNDWLTFPADIRNKVMMSVPPEPFKRGISRVYKCQSWPTEYPNISQPWFTTVVPNFHYYERIGPEWYISGAREFLNEVGKDLAKNKPKPKNGRAKHLVALPILGTGGGGGSSIAGSILSLLLQELYKATRVWKYDCVLVTNELPMYTAARNARREMMSQDKDYSYIYNQLLGDQMMEKASQLAKMLDQGKLALFLGAGCSRSAGLPTWIGLLNMLGEKLGMTQDEVKAMDQLHYLDRATVLENRWKKALAKYSPPTVDDVTKRTADKSSSTSPNITANAEDGAENPLDYISNTVYSELHRNLYNEINIPMQEEIANLMKVSHAGLTHFLMASTPATDIITTNYDRCFEIASTSVGTSCVVLPYESLISNSDHKKRWILKLHGCVSNPMDIVITREDYIRYGDKREALSGILQSSLITKHLLFVGFSLVDDNFFNVMSAVKSATFASKQQRKFGTALFIQKNDLMSELWGQQIDFVCLDKGNEDIARCARKQEIFLEYLSSISINNTSHLMEQRFDCILKEGEKVFRDSLIKFVEDLPEEARETQVYKKSIDTITITITKVIPYIMNRKDSKDEEEKEVENEINATTTTIAEEEEEEDDDRRTYSLPWPIIQRILKLASRTLCTCVNKDALKRAHETRSEVSFFEQIYTEYCQLTNITPSEDDPQLRSVLHKRLCAQQDINQHSLTRDQLCALHQFNLDNGHQPNFVLVKQDKVSRDSCRWMCSMALLCKRVFAFISNHIFTDIVMDASKDTWCHITNNNNYCLLKKPKTLTIVSPRSPSASLFFMNSTQIPFAKPFFENVEKLYINEPLLFATPAPITLLINLMPNLRSVSLSGRVTESVLINLFNTGAHLKSINLERVGVRKLSTVDPTGSEDEHFYYYESPFIFGSLIQPTSCLTKIILPSPFDWNSLSKEVKRNLQVISYFYFSTTSDADPVLTSSDFPNLRHVYVWSSDRVFKLPKSVVKFTFYVVEDRKSRYKYKYDHNRIDGHLDMRSPKAYKIIILSLFDVCESEIKYLNNMGYGHIGTYMRSMNNKKIVFIKRDNIQIELITNNQFNK</sequence>
<dbReference type="RefSeq" id="XP_004350772.1">
    <property type="nucleotide sequence ID" value="XM_004350721.1"/>
</dbReference>
<keyword evidence="3" id="KW-1185">Reference proteome</keyword>
<dbReference type="OrthoDB" id="153872at2759"/>
<feature type="compositionally biased region" description="Low complexity" evidence="1">
    <location>
        <begin position="430"/>
        <end position="442"/>
    </location>
</feature>
<evidence type="ECO:0008006" key="4">
    <source>
        <dbReference type="Google" id="ProtNLM"/>
    </source>
</evidence>
<feature type="region of interest" description="Disordered" evidence="1">
    <location>
        <begin position="1"/>
        <end position="79"/>
    </location>
</feature>
<gene>
    <name evidence="2" type="ORF">DFA_11827</name>
</gene>
<accession>F4QEB7</accession>
<evidence type="ECO:0000313" key="2">
    <source>
        <dbReference type="EMBL" id="EGG14064.1"/>
    </source>
</evidence>
<feature type="compositionally biased region" description="Low complexity" evidence="1">
    <location>
        <begin position="390"/>
        <end position="411"/>
    </location>
</feature>
<name>F4QEB7_CACFS</name>
<reference evidence="3" key="1">
    <citation type="journal article" date="2011" name="Genome Res.">
        <title>Phylogeny-wide analysis of social amoeba genomes highlights ancient origins for complex intercellular communication.</title>
        <authorList>
            <person name="Heidel A.J."/>
            <person name="Lawal H.M."/>
            <person name="Felder M."/>
            <person name="Schilde C."/>
            <person name="Helps N.R."/>
            <person name="Tunggal B."/>
            <person name="Rivero F."/>
            <person name="John U."/>
            <person name="Schleicher M."/>
            <person name="Eichinger L."/>
            <person name="Platzer M."/>
            <person name="Noegel A.A."/>
            <person name="Schaap P."/>
            <person name="Gloeckner G."/>
        </authorList>
    </citation>
    <scope>NUCLEOTIDE SEQUENCE [LARGE SCALE GENOMIC DNA]</scope>
    <source>
        <strain evidence="3">SH3</strain>
    </source>
</reference>
<dbReference type="KEGG" id="dfa:DFA_11827"/>
<feature type="compositionally biased region" description="Acidic residues" evidence="1">
    <location>
        <begin position="117"/>
        <end position="129"/>
    </location>
</feature>
<feature type="region of interest" description="Disordered" evidence="1">
    <location>
        <begin position="108"/>
        <end position="164"/>
    </location>
</feature>
<feature type="region of interest" description="Disordered" evidence="1">
    <location>
        <begin position="774"/>
        <end position="801"/>
    </location>
</feature>
<dbReference type="SUPFAM" id="SSF52467">
    <property type="entry name" value="DHS-like NAD/FAD-binding domain"/>
    <property type="match status" value="1"/>
</dbReference>
<feature type="compositionally biased region" description="Pro residues" evidence="1">
    <location>
        <begin position="364"/>
        <end position="378"/>
    </location>
</feature>
<feature type="compositionally biased region" description="Acidic residues" evidence="1">
    <location>
        <begin position="283"/>
        <end position="293"/>
    </location>
</feature>
<protein>
    <recommendedName>
        <fullName evidence="4">SIR2-like domain-containing protein</fullName>
    </recommendedName>
</protein>
<feature type="compositionally biased region" description="Polar residues" evidence="1">
    <location>
        <begin position="785"/>
        <end position="795"/>
    </location>
</feature>
<dbReference type="GeneID" id="14865420"/>
<feature type="region of interest" description="Disordered" evidence="1">
    <location>
        <begin position="211"/>
        <end position="411"/>
    </location>
</feature>